<dbReference type="Proteomes" id="UP000580856">
    <property type="component" value="Unassembled WGS sequence"/>
</dbReference>
<dbReference type="SUPFAM" id="SSF52540">
    <property type="entry name" value="P-loop containing nucleoside triphosphate hydrolases"/>
    <property type="match status" value="1"/>
</dbReference>
<keyword evidence="2" id="KW-0547">Nucleotide-binding</keyword>
<dbReference type="PROSITE" id="PS50893">
    <property type="entry name" value="ABC_TRANSPORTER_2"/>
    <property type="match status" value="1"/>
</dbReference>
<proteinExistence type="predicted"/>
<comment type="caution">
    <text evidence="6">The sequence shown here is derived from an EMBL/GenBank/DDBJ whole genome shotgun (WGS) entry which is preliminary data.</text>
</comment>
<protein>
    <submittedName>
        <fullName evidence="6">Molybdate transport system ATP-binding protein</fullName>
    </submittedName>
</protein>
<dbReference type="InterPro" id="IPR003593">
    <property type="entry name" value="AAA+_ATPase"/>
</dbReference>
<name>A0A846QH71_9BACT</name>
<dbReference type="GO" id="GO:0016887">
    <property type="term" value="F:ATP hydrolysis activity"/>
    <property type="evidence" value="ECO:0007669"/>
    <property type="project" value="InterPro"/>
</dbReference>
<dbReference type="InterPro" id="IPR003439">
    <property type="entry name" value="ABC_transporter-like_ATP-bd"/>
</dbReference>
<evidence type="ECO:0000259" key="5">
    <source>
        <dbReference type="PROSITE" id="PS50893"/>
    </source>
</evidence>
<dbReference type="Pfam" id="PF00005">
    <property type="entry name" value="ABC_tran"/>
    <property type="match status" value="1"/>
</dbReference>
<dbReference type="Gene3D" id="3.40.50.300">
    <property type="entry name" value="P-loop containing nucleotide triphosphate hydrolases"/>
    <property type="match status" value="1"/>
</dbReference>
<dbReference type="InterPro" id="IPR027417">
    <property type="entry name" value="P-loop_NTPase"/>
</dbReference>
<evidence type="ECO:0000313" key="7">
    <source>
        <dbReference type="Proteomes" id="UP000580856"/>
    </source>
</evidence>
<evidence type="ECO:0000256" key="2">
    <source>
        <dbReference type="ARBA" id="ARBA00022741"/>
    </source>
</evidence>
<dbReference type="PANTHER" id="PTHR42781">
    <property type="entry name" value="SPERMIDINE/PUTRESCINE IMPORT ATP-BINDING PROTEIN POTA"/>
    <property type="match status" value="1"/>
</dbReference>
<keyword evidence="3 6" id="KW-0067">ATP-binding</keyword>
<keyword evidence="7" id="KW-1185">Reference proteome</keyword>
<sequence>MTLRVDITKKLANFTLDIAFECAPGTLTAVVGPSGAGKSTLIRTIAGLERPDSGRITLGDATWNDSGQGLFVPPQKRGLGMVFQDYTLFPHLTVAGNVAFAARDRACVPDLLERFGITHLASRRPSSISGGERQRAAFCQALARCPVMLLLDEPFSALDVATRNALRVELLRLKDDLGIPMVHVTHDLEEAYQLADDILAVEAGHASPEWLERQGMGRPRSNGGARSVAPADDGPALRATGTF</sequence>
<dbReference type="InterPro" id="IPR050093">
    <property type="entry name" value="ABC_SmlMolc_Importer"/>
</dbReference>
<feature type="region of interest" description="Disordered" evidence="4">
    <location>
        <begin position="213"/>
        <end position="243"/>
    </location>
</feature>
<feature type="domain" description="ABC transporter" evidence="5">
    <location>
        <begin position="2"/>
        <end position="228"/>
    </location>
</feature>
<dbReference type="RefSeq" id="WP_167939606.1">
    <property type="nucleotide sequence ID" value="NZ_JAATJA010000001.1"/>
</dbReference>
<dbReference type="InterPro" id="IPR017871">
    <property type="entry name" value="ABC_transporter-like_CS"/>
</dbReference>
<organism evidence="6 7">
    <name type="scientific">Desulfobaculum xiamenense</name>
    <dbReference type="NCBI Taxonomy" id="995050"/>
    <lineage>
        <taxon>Bacteria</taxon>
        <taxon>Pseudomonadati</taxon>
        <taxon>Thermodesulfobacteriota</taxon>
        <taxon>Desulfovibrionia</taxon>
        <taxon>Desulfovibrionales</taxon>
        <taxon>Desulfovibrionaceae</taxon>
        <taxon>Desulfobaculum</taxon>
    </lineage>
</organism>
<gene>
    <name evidence="6" type="ORF">GGQ74_000110</name>
</gene>
<dbReference type="SMART" id="SM00382">
    <property type="entry name" value="AAA"/>
    <property type="match status" value="1"/>
</dbReference>
<dbReference type="AlphaFoldDB" id="A0A846QH71"/>
<evidence type="ECO:0000313" key="6">
    <source>
        <dbReference type="EMBL" id="NJB66470.1"/>
    </source>
</evidence>
<dbReference type="PANTHER" id="PTHR42781:SF4">
    <property type="entry name" value="SPERMIDINE_PUTRESCINE IMPORT ATP-BINDING PROTEIN POTA"/>
    <property type="match status" value="1"/>
</dbReference>
<dbReference type="PROSITE" id="PS00211">
    <property type="entry name" value="ABC_TRANSPORTER_1"/>
    <property type="match status" value="1"/>
</dbReference>
<evidence type="ECO:0000256" key="3">
    <source>
        <dbReference type="ARBA" id="ARBA00022840"/>
    </source>
</evidence>
<evidence type="ECO:0000256" key="4">
    <source>
        <dbReference type="SAM" id="MobiDB-lite"/>
    </source>
</evidence>
<accession>A0A846QH71</accession>
<dbReference type="EMBL" id="JAATJA010000001">
    <property type="protein sequence ID" value="NJB66470.1"/>
    <property type="molecule type" value="Genomic_DNA"/>
</dbReference>
<reference evidence="6 7" key="1">
    <citation type="submission" date="2020-03" db="EMBL/GenBank/DDBJ databases">
        <title>Genomic Encyclopedia of Type Strains, Phase IV (KMG-IV): sequencing the most valuable type-strain genomes for metagenomic binning, comparative biology and taxonomic classification.</title>
        <authorList>
            <person name="Goeker M."/>
        </authorList>
    </citation>
    <scope>NUCLEOTIDE SEQUENCE [LARGE SCALE GENOMIC DNA]</scope>
    <source>
        <strain evidence="6 7">DSM 24233</strain>
    </source>
</reference>
<evidence type="ECO:0000256" key="1">
    <source>
        <dbReference type="ARBA" id="ARBA00022448"/>
    </source>
</evidence>
<keyword evidence="1" id="KW-0813">Transport</keyword>
<dbReference type="GO" id="GO:0005524">
    <property type="term" value="F:ATP binding"/>
    <property type="evidence" value="ECO:0007669"/>
    <property type="project" value="UniProtKB-KW"/>
</dbReference>